<keyword evidence="2" id="KW-1185">Reference proteome</keyword>
<organism evidence="1 2">
    <name type="scientific">Bordetella avium (strain 197N)</name>
    <dbReference type="NCBI Taxonomy" id="360910"/>
    <lineage>
        <taxon>Bacteria</taxon>
        <taxon>Pseudomonadati</taxon>
        <taxon>Pseudomonadota</taxon>
        <taxon>Betaproteobacteria</taxon>
        <taxon>Burkholderiales</taxon>
        <taxon>Alcaligenaceae</taxon>
        <taxon>Bordetella</taxon>
    </lineage>
</organism>
<dbReference type="Proteomes" id="UP000001977">
    <property type="component" value="Chromosome"/>
</dbReference>
<sequence length="145" mass="16014">MISSPGQAWQFEVPTGLPAGTRWPVALPAILAGAAGAAQPCLLPALLPVCLRGRRSFPSALGAHPDPRRWRARGVAGWHPALLHDVIFYRSHMVLIIESRVSRCVTNSKINCTVWRRNLTLDKWRRFRVVARIAVCEAAFLRGAS</sequence>
<evidence type="ECO:0000313" key="2">
    <source>
        <dbReference type="Proteomes" id="UP000001977"/>
    </source>
</evidence>
<dbReference type="HOGENOM" id="CLU_1851291_0_0_4"/>
<reference evidence="1 2" key="1">
    <citation type="journal article" date="2006" name="J. Bacteriol.">
        <title>Comparison of the genome sequence of the poultry pathogen Bordetella avium with those of B. bronchiseptica, B. pertussis, and B. parapertussis reveals extensive diversity in surface structures associated with host interaction.</title>
        <authorList>
            <person name="Sebaihia M."/>
            <person name="Preston A."/>
            <person name="Maskell D.J."/>
            <person name="Kuzmiak H."/>
            <person name="Connell T.D."/>
            <person name="King N.D."/>
            <person name="Orndorff P.E."/>
            <person name="Miyamoto D.M."/>
            <person name="Thomson N.R."/>
            <person name="Harris D."/>
            <person name="Goble A."/>
            <person name="Lord A."/>
            <person name="Murphy L."/>
            <person name="Quail M.A."/>
            <person name="Rutter S."/>
            <person name="Squares R."/>
            <person name="Squares S."/>
            <person name="Woodward J."/>
            <person name="Parkhill J."/>
            <person name="Temple L.M."/>
        </authorList>
    </citation>
    <scope>NUCLEOTIDE SEQUENCE [LARGE SCALE GENOMIC DNA]</scope>
    <source>
        <strain evidence="1 2">197N</strain>
    </source>
</reference>
<dbReference type="KEGG" id="bav:BAV1124"/>
<gene>
    <name evidence="1" type="ordered locus">BAV1124</name>
</gene>
<evidence type="ECO:0000313" key="1">
    <source>
        <dbReference type="EMBL" id="CAJ48733.1"/>
    </source>
</evidence>
<proteinExistence type="predicted"/>
<dbReference type="EMBL" id="AM167904">
    <property type="protein sequence ID" value="CAJ48733.1"/>
    <property type="molecule type" value="Genomic_DNA"/>
</dbReference>
<protein>
    <submittedName>
        <fullName evidence="1">Uncharacterized protein</fullName>
    </submittedName>
</protein>
<dbReference type="STRING" id="360910.BAV1124"/>
<name>Q2KW19_BORA1</name>
<accession>Q2KW19</accession>
<dbReference type="AlphaFoldDB" id="Q2KW19"/>